<dbReference type="RefSeq" id="WP_114686952.1">
    <property type="nucleotide sequence ID" value="NZ_QQNB01000001.1"/>
</dbReference>
<dbReference type="Pfam" id="PF02321">
    <property type="entry name" value="OEP"/>
    <property type="match status" value="2"/>
</dbReference>
<dbReference type="InterPro" id="IPR010131">
    <property type="entry name" value="MdtP/NodT-like"/>
</dbReference>
<comment type="similarity">
    <text evidence="1 2">Belongs to the outer membrane factor (OMF) (TC 1.B.17) family.</text>
</comment>
<keyword evidence="2" id="KW-0812">Transmembrane</keyword>
<dbReference type="GO" id="GO:0015562">
    <property type="term" value="F:efflux transmembrane transporter activity"/>
    <property type="evidence" value="ECO:0007669"/>
    <property type="project" value="InterPro"/>
</dbReference>
<accession>A0A369W268</accession>
<dbReference type="PANTHER" id="PTHR30203">
    <property type="entry name" value="OUTER MEMBRANE CATION EFFLUX PROTEIN"/>
    <property type="match status" value="1"/>
</dbReference>
<dbReference type="NCBIfam" id="TIGR01845">
    <property type="entry name" value="outer_NodT"/>
    <property type="match status" value="1"/>
</dbReference>
<dbReference type="EMBL" id="QQNB01000001">
    <property type="protein sequence ID" value="RDE07372.1"/>
    <property type="molecule type" value="Genomic_DNA"/>
</dbReference>
<dbReference type="AlphaFoldDB" id="A0A369W268"/>
<evidence type="ECO:0000313" key="4">
    <source>
        <dbReference type="Proteomes" id="UP000253918"/>
    </source>
</evidence>
<gene>
    <name evidence="3" type="ORF">DVW87_07065</name>
</gene>
<comment type="caution">
    <text evidence="3">The sequence shown here is derived from an EMBL/GenBank/DDBJ whole genome shotgun (WGS) entry which is preliminary data.</text>
</comment>
<dbReference type="SUPFAM" id="SSF56954">
    <property type="entry name" value="Outer membrane efflux proteins (OEP)"/>
    <property type="match status" value="1"/>
</dbReference>
<keyword evidence="2" id="KW-0472">Membrane</keyword>
<dbReference type="Gene3D" id="2.20.200.10">
    <property type="entry name" value="Outer membrane efflux proteins (OEP)"/>
    <property type="match status" value="1"/>
</dbReference>
<sequence length="486" mass="52198">MRKAALFAPLVLAGCNLAPQYRQPIAPVSDRFAGAAPAASPAAAETRLATDLGWSEFFGDPRLRALIDAALTNNRDLAQSLARVAQARAQYRIEASARLPQLDINGGYTKSRQPLGAIPLPGGLGSESAAVTLENWTTNVAVASFELDLWGRVRNLSEVARAQYLGTVQGARAYRLSLISQVAAAYYTILSGEERIALAERTLAGREEGVTIARRRLDAGVTSTVDYDQTVLLATQARADLAALQQQTGQARNLLDVLVGGPVAGTLPAARPLADSRQFARLDAGLPSALLLNRPDILEAEYQLLAANANIGAARAAFFPTISLTGQFGYVAPEVGDLFKANTRTWSYGANLSLPIFDWGRRRAQLRVSKAQADELAAAYQRAIQQAFREVADALVGRQALAQQIAAVEQTVATQQRLARTARQRYDQGLSIYLQVLDAERSLFAAQQQLIDLRSTVLQNDVALYVALGGGQRVRAADPIPPSDTP</sequence>
<comment type="subcellular location">
    <subcellularLocation>
        <location evidence="2">Cell membrane</location>
        <topology evidence="2">Lipid-anchor</topology>
    </subcellularLocation>
</comment>
<keyword evidence="2" id="KW-0564">Palmitate</keyword>
<organism evidence="3 4">
    <name type="scientific">Sphingomonas aracearum</name>
    <dbReference type="NCBI Taxonomy" id="2283317"/>
    <lineage>
        <taxon>Bacteria</taxon>
        <taxon>Pseudomonadati</taxon>
        <taxon>Pseudomonadota</taxon>
        <taxon>Alphaproteobacteria</taxon>
        <taxon>Sphingomonadales</taxon>
        <taxon>Sphingomonadaceae</taxon>
        <taxon>Sphingomonas</taxon>
    </lineage>
</organism>
<reference evidence="3 4" key="1">
    <citation type="submission" date="2018-07" db="EMBL/GenBank/DDBJ databases">
        <title>a novel species of Sphingomonas isolated from the rhizosphere soil of Araceae plant.</title>
        <authorList>
            <person name="Zhiyong W."/>
            <person name="Qinglan Z."/>
            <person name="Zhiwei F."/>
            <person name="Ding X."/>
            <person name="Gejiao W."/>
            <person name="Shixue Z."/>
        </authorList>
    </citation>
    <scope>NUCLEOTIDE SEQUENCE [LARGE SCALE GENOMIC DNA]</scope>
    <source>
        <strain evidence="3 4">WZY 27</strain>
    </source>
</reference>
<dbReference type="InterPro" id="IPR003423">
    <property type="entry name" value="OMP_efflux"/>
</dbReference>
<dbReference type="PANTHER" id="PTHR30203:SF32">
    <property type="entry name" value="CATION EFFLUX SYSTEM PROTEIN CUSC"/>
    <property type="match status" value="1"/>
</dbReference>
<name>A0A369W268_9SPHN</name>
<dbReference type="PROSITE" id="PS51257">
    <property type="entry name" value="PROKAR_LIPOPROTEIN"/>
    <property type="match status" value="1"/>
</dbReference>
<dbReference type="Proteomes" id="UP000253918">
    <property type="component" value="Unassembled WGS sequence"/>
</dbReference>
<keyword evidence="4" id="KW-1185">Reference proteome</keyword>
<proteinExistence type="inferred from homology"/>
<evidence type="ECO:0000256" key="2">
    <source>
        <dbReference type="RuleBase" id="RU362097"/>
    </source>
</evidence>
<dbReference type="Gene3D" id="1.20.1600.10">
    <property type="entry name" value="Outer membrane efflux proteins (OEP)"/>
    <property type="match status" value="1"/>
</dbReference>
<dbReference type="OrthoDB" id="7181739at2"/>
<keyword evidence="2" id="KW-1134">Transmembrane beta strand</keyword>
<evidence type="ECO:0000313" key="3">
    <source>
        <dbReference type="EMBL" id="RDE07372.1"/>
    </source>
</evidence>
<dbReference type="GO" id="GO:0005886">
    <property type="term" value="C:plasma membrane"/>
    <property type="evidence" value="ECO:0007669"/>
    <property type="project" value="UniProtKB-SubCell"/>
</dbReference>
<keyword evidence="2" id="KW-0449">Lipoprotein</keyword>
<evidence type="ECO:0000256" key="1">
    <source>
        <dbReference type="ARBA" id="ARBA00007613"/>
    </source>
</evidence>
<protein>
    <submittedName>
        <fullName evidence="3">RND transporter</fullName>
    </submittedName>
</protein>